<evidence type="ECO:0000313" key="3">
    <source>
        <dbReference type="Proteomes" id="UP000243579"/>
    </source>
</evidence>
<dbReference type="InterPro" id="IPR051705">
    <property type="entry name" value="Gsp_Synthetase/Amidase"/>
</dbReference>
<dbReference type="STRING" id="1202772.A0A1V9YP89"/>
<dbReference type="OrthoDB" id="299748at2759"/>
<dbReference type="PANTHER" id="PTHR30094">
    <property type="entry name" value="BIFUNCTIONAL GLUTATHIONYLSPERMIDINE SYNTHETASE/AMIDASE-RELATED"/>
    <property type="match status" value="1"/>
</dbReference>
<gene>
    <name evidence="2" type="ORF">ACHHYP_08827</name>
</gene>
<dbReference type="SUPFAM" id="SSF54001">
    <property type="entry name" value="Cysteine proteinases"/>
    <property type="match status" value="1"/>
</dbReference>
<reference evidence="2 3" key="1">
    <citation type="journal article" date="2014" name="Genome Biol. Evol.">
        <title>The secreted proteins of Achlya hypogyna and Thraustotheca clavata identify the ancestral oomycete secretome and reveal gene acquisitions by horizontal gene transfer.</title>
        <authorList>
            <person name="Misner I."/>
            <person name="Blouin N."/>
            <person name="Leonard G."/>
            <person name="Richards T.A."/>
            <person name="Lane C.E."/>
        </authorList>
    </citation>
    <scope>NUCLEOTIDE SEQUENCE [LARGE SCALE GENOMIC DNA]</scope>
    <source>
        <strain evidence="2 3">ATCC 48635</strain>
    </source>
</reference>
<dbReference type="GO" id="GO:0016874">
    <property type="term" value="F:ligase activity"/>
    <property type="evidence" value="ECO:0007669"/>
    <property type="project" value="TreeGrafter"/>
</dbReference>
<organism evidence="2 3">
    <name type="scientific">Achlya hypogyna</name>
    <name type="common">Oomycete</name>
    <name type="synonym">Protoachlya hypogyna</name>
    <dbReference type="NCBI Taxonomy" id="1202772"/>
    <lineage>
        <taxon>Eukaryota</taxon>
        <taxon>Sar</taxon>
        <taxon>Stramenopiles</taxon>
        <taxon>Oomycota</taxon>
        <taxon>Saprolegniomycetes</taxon>
        <taxon>Saprolegniales</taxon>
        <taxon>Achlyaceae</taxon>
        <taxon>Achlya</taxon>
    </lineage>
</organism>
<dbReference type="InterPro" id="IPR038765">
    <property type="entry name" value="Papain-like_cys_pep_sf"/>
</dbReference>
<proteinExistence type="predicted"/>
<keyword evidence="3" id="KW-1185">Reference proteome</keyword>
<dbReference type="EMBL" id="JNBR01001440">
    <property type="protein sequence ID" value="OQR87457.1"/>
    <property type="molecule type" value="Genomic_DNA"/>
</dbReference>
<evidence type="ECO:0000259" key="1">
    <source>
        <dbReference type="PROSITE" id="PS50911"/>
    </source>
</evidence>
<dbReference type="InterPro" id="IPR007921">
    <property type="entry name" value="CHAP_dom"/>
</dbReference>
<comment type="caution">
    <text evidence="2">The sequence shown here is derived from an EMBL/GenBank/DDBJ whole genome shotgun (WGS) entry which is preliminary data.</text>
</comment>
<feature type="domain" description="Peptidase C51" evidence="1">
    <location>
        <begin position="52"/>
        <end position="196"/>
    </location>
</feature>
<dbReference type="Proteomes" id="UP000243579">
    <property type="component" value="Unassembled WGS sequence"/>
</dbReference>
<dbReference type="Pfam" id="PF05257">
    <property type="entry name" value="CHAP"/>
    <property type="match status" value="1"/>
</dbReference>
<dbReference type="Gene3D" id="3.90.1720.10">
    <property type="entry name" value="endopeptidase domain like (from Nostoc punctiforme)"/>
    <property type="match status" value="1"/>
</dbReference>
<dbReference type="AlphaFoldDB" id="A0A1V9YP89"/>
<name>A0A1V9YP89_ACHHY</name>
<dbReference type="PANTHER" id="PTHR30094:SF0">
    <property type="entry name" value="BIFUNCTIONAL GLUTATHIONYLSPERMIDINE SYNTHETASE_AMIDASE-RELATED"/>
    <property type="match status" value="1"/>
</dbReference>
<protein>
    <submittedName>
        <fullName evidence="2">Bifunctional glutathionylspermidine amidase/glutathionylspermidine synthetase</fullName>
    </submittedName>
</protein>
<evidence type="ECO:0000313" key="2">
    <source>
        <dbReference type="EMBL" id="OQR87457.1"/>
    </source>
</evidence>
<accession>A0A1V9YP89</accession>
<dbReference type="PROSITE" id="PS50911">
    <property type="entry name" value="CHAP"/>
    <property type="match status" value="1"/>
</dbReference>
<sequence length="216" mass="24309">MTHTATTSAVQPSLAAIKHAIAPSPEIALDTKTVRPRAPFGTLLGTYEGIEVFSCKGRGNFQSHYHDGFFTGVRWQCVELARRYLLVRHGVTFESINFAYEIFNQTTRFASVESRALVAVRRHTNGSHVRPVKGSLLIWDHGGINTYTGHVAVVVNVQDTYVDIIEQNMDDTVWPATENFSRRLAVTSNAQGHFTIEKYHRNETILGWVTLEKLHE</sequence>